<keyword evidence="3" id="KW-0804">Transcription</keyword>
<organism evidence="5 6">
    <name type="scientific">Kosmotoga arenicorallina S304</name>
    <dbReference type="NCBI Taxonomy" id="1453497"/>
    <lineage>
        <taxon>Bacteria</taxon>
        <taxon>Thermotogati</taxon>
        <taxon>Thermotogota</taxon>
        <taxon>Thermotogae</taxon>
        <taxon>Kosmotogales</taxon>
        <taxon>Kosmotogaceae</taxon>
        <taxon>Kosmotoga</taxon>
    </lineage>
</organism>
<dbReference type="PATRIC" id="fig|1453497.3.peg.795"/>
<evidence type="ECO:0000313" key="6">
    <source>
        <dbReference type="Proteomes" id="UP000077339"/>
    </source>
</evidence>
<feature type="domain" description="HTH lacI-type" evidence="4">
    <location>
        <begin position="2"/>
        <end position="56"/>
    </location>
</feature>
<dbReference type="InterPro" id="IPR046335">
    <property type="entry name" value="LacI/GalR-like_sensor"/>
</dbReference>
<dbReference type="PANTHER" id="PTHR30146:SF154">
    <property type="entry name" value="TRANSCRIPTION REGULATOR, MEMBER OF GALR FAMILY"/>
    <property type="match status" value="1"/>
</dbReference>
<keyword evidence="2" id="KW-0238">DNA-binding</keyword>
<dbReference type="GO" id="GO:0003700">
    <property type="term" value="F:DNA-binding transcription factor activity"/>
    <property type="evidence" value="ECO:0007669"/>
    <property type="project" value="TreeGrafter"/>
</dbReference>
<dbReference type="InterPro" id="IPR000843">
    <property type="entry name" value="HTH_LacI"/>
</dbReference>
<evidence type="ECO:0000256" key="1">
    <source>
        <dbReference type="ARBA" id="ARBA00023015"/>
    </source>
</evidence>
<dbReference type="STRING" id="1453497.AT15_04015"/>
<dbReference type="EMBL" id="JFHK01000020">
    <property type="protein sequence ID" value="OAA29164.1"/>
    <property type="molecule type" value="Genomic_DNA"/>
</dbReference>
<dbReference type="InterPro" id="IPR028082">
    <property type="entry name" value="Peripla_BP_I"/>
</dbReference>
<dbReference type="SMART" id="SM00354">
    <property type="entry name" value="HTH_LACI"/>
    <property type="match status" value="1"/>
</dbReference>
<evidence type="ECO:0000313" key="5">
    <source>
        <dbReference type="EMBL" id="OAA29164.1"/>
    </source>
</evidence>
<keyword evidence="6" id="KW-1185">Reference proteome</keyword>
<comment type="caution">
    <text evidence="5">The sequence shown here is derived from an EMBL/GenBank/DDBJ whole genome shotgun (WGS) entry which is preliminary data.</text>
</comment>
<dbReference type="InterPro" id="IPR010982">
    <property type="entry name" value="Lambda_DNA-bd_dom_sf"/>
</dbReference>
<dbReference type="OrthoDB" id="47944at2"/>
<dbReference type="Proteomes" id="UP000077339">
    <property type="component" value="Unassembled WGS sequence"/>
</dbReference>
<protein>
    <submittedName>
        <fullName evidence="5">Transcriptional regulator</fullName>
    </submittedName>
</protein>
<evidence type="ECO:0000256" key="2">
    <source>
        <dbReference type="ARBA" id="ARBA00023125"/>
    </source>
</evidence>
<dbReference type="CDD" id="cd06267">
    <property type="entry name" value="PBP1_LacI_sugar_binding-like"/>
    <property type="match status" value="1"/>
</dbReference>
<sequence>MTRLIDVAKLAKVSTATVSRVINNNGYVSAKVRERVMKAIEELGYQPAKAARFLAKSGQNFDIGVVADDWVLKSITTVIDEFYSIVYKGIIDFSKNHRMNIHLLDVNSWDENADGFLLIGGGITKELVREVKKTKKPLVLVDQYLPGLKVDYVVSDGYDGAVFAVDKLISKGMKRIVHIHGPLSHFGFRDRYDGYMATMEMHGFMPKSYEFDEINDNMSTIVDMMLRSYGKPDAIFGSNDTAAIRAMEELKSRGFRIPEDISVIGFDDIMSASLVSPKLTTLKIFKYDLGSIAARRLFNLLMGEEKHPVKISLFTQYIERESTI</sequence>
<dbReference type="PANTHER" id="PTHR30146">
    <property type="entry name" value="LACI-RELATED TRANSCRIPTIONAL REPRESSOR"/>
    <property type="match status" value="1"/>
</dbReference>
<evidence type="ECO:0000256" key="3">
    <source>
        <dbReference type="ARBA" id="ARBA00023163"/>
    </source>
</evidence>
<dbReference type="GO" id="GO:0000976">
    <property type="term" value="F:transcription cis-regulatory region binding"/>
    <property type="evidence" value="ECO:0007669"/>
    <property type="project" value="TreeGrafter"/>
</dbReference>
<dbReference type="Pfam" id="PF13377">
    <property type="entry name" value="Peripla_BP_3"/>
    <property type="match status" value="1"/>
</dbReference>
<dbReference type="Pfam" id="PF00356">
    <property type="entry name" value="LacI"/>
    <property type="match status" value="1"/>
</dbReference>
<gene>
    <name evidence="5" type="ORF">AT15_04015</name>
</gene>
<dbReference type="CDD" id="cd01392">
    <property type="entry name" value="HTH_LacI"/>
    <property type="match status" value="1"/>
</dbReference>
<dbReference type="PROSITE" id="PS50932">
    <property type="entry name" value="HTH_LACI_2"/>
    <property type="match status" value="1"/>
</dbReference>
<name>A0A176JYY5_9BACT</name>
<accession>A0A176JYY5</accession>
<dbReference type="PROSITE" id="PS00356">
    <property type="entry name" value="HTH_LACI_1"/>
    <property type="match status" value="1"/>
</dbReference>
<dbReference type="Gene3D" id="3.40.50.2300">
    <property type="match status" value="2"/>
</dbReference>
<evidence type="ECO:0000259" key="4">
    <source>
        <dbReference type="PROSITE" id="PS50932"/>
    </source>
</evidence>
<dbReference type="AlphaFoldDB" id="A0A176JYY5"/>
<proteinExistence type="predicted"/>
<keyword evidence="1" id="KW-0805">Transcription regulation</keyword>
<dbReference type="Gene3D" id="1.10.260.40">
    <property type="entry name" value="lambda repressor-like DNA-binding domains"/>
    <property type="match status" value="1"/>
</dbReference>
<dbReference type="SUPFAM" id="SSF53822">
    <property type="entry name" value="Periplasmic binding protein-like I"/>
    <property type="match status" value="1"/>
</dbReference>
<dbReference type="SUPFAM" id="SSF47413">
    <property type="entry name" value="lambda repressor-like DNA-binding domains"/>
    <property type="match status" value="1"/>
</dbReference>
<reference evidence="5 6" key="1">
    <citation type="submission" date="2014-02" db="EMBL/GenBank/DDBJ databases">
        <title>Kosmotoga genome sequencing.</title>
        <authorList>
            <person name="Pollo S.M."/>
            <person name="Charchuk R."/>
            <person name="Nesbo C.L."/>
        </authorList>
    </citation>
    <scope>NUCLEOTIDE SEQUENCE [LARGE SCALE GENOMIC DNA]</scope>
    <source>
        <strain evidence="5 6">S304</strain>
    </source>
</reference>